<evidence type="ECO:0000313" key="9">
    <source>
        <dbReference type="Proteomes" id="UP000602124"/>
    </source>
</evidence>
<dbReference type="SUPFAM" id="SSF69737">
    <property type="entry name" value="Urease metallochaperone UreE, C-terminal domain"/>
    <property type="match status" value="1"/>
</dbReference>
<dbReference type="GO" id="GO:0051082">
    <property type="term" value="F:unfolded protein binding"/>
    <property type="evidence" value="ECO:0007669"/>
    <property type="project" value="UniProtKB-UniRule"/>
</dbReference>
<organism evidence="8 9">
    <name type="scientific">Devosia sediminis</name>
    <dbReference type="NCBI Taxonomy" id="2798801"/>
    <lineage>
        <taxon>Bacteria</taxon>
        <taxon>Pseudomonadati</taxon>
        <taxon>Pseudomonadota</taxon>
        <taxon>Alphaproteobacteria</taxon>
        <taxon>Hyphomicrobiales</taxon>
        <taxon>Devosiaceae</taxon>
        <taxon>Devosia</taxon>
    </lineage>
</organism>
<dbReference type="GO" id="GO:0065003">
    <property type="term" value="P:protein-containing complex assembly"/>
    <property type="evidence" value="ECO:0007669"/>
    <property type="project" value="InterPro"/>
</dbReference>
<dbReference type="Pfam" id="PF02814">
    <property type="entry name" value="UreE_N"/>
    <property type="match status" value="1"/>
</dbReference>
<dbReference type="SMART" id="SM00988">
    <property type="entry name" value="UreE_N"/>
    <property type="match status" value="1"/>
</dbReference>
<evidence type="ECO:0000256" key="5">
    <source>
        <dbReference type="HAMAP-Rule" id="MF_00822"/>
    </source>
</evidence>
<dbReference type="RefSeq" id="WP_198874914.1">
    <property type="nucleotide sequence ID" value="NZ_JAEKMH010000001.1"/>
</dbReference>
<evidence type="ECO:0000313" key="8">
    <source>
        <dbReference type="EMBL" id="MBJ3783686.1"/>
    </source>
</evidence>
<dbReference type="GO" id="GO:0005737">
    <property type="term" value="C:cytoplasm"/>
    <property type="evidence" value="ECO:0007669"/>
    <property type="project" value="UniProtKB-SubCell"/>
</dbReference>
<dbReference type="InterPro" id="IPR007864">
    <property type="entry name" value="UreE_C_dom"/>
</dbReference>
<dbReference type="Gene3D" id="3.30.70.790">
    <property type="entry name" value="UreE, C-terminal domain"/>
    <property type="match status" value="1"/>
</dbReference>
<dbReference type="SUPFAM" id="SSF69287">
    <property type="entry name" value="Urease metallochaperone UreE, N-terminal domain"/>
    <property type="match status" value="1"/>
</dbReference>
<dbReference type="GO" id="GO:0019627">
    <property type="term" value="P:urea metabolic process"/>
    <property type="evidence" value="ECO:0007669"/>
    <property type="project" value="InterPro"/>
</dbReference>
<evidence type="ECO:0000256" key="2">
    <source>
        <dbReference type="ARBA" id="ARBA00022490"/>
    </source>
</evidence>
<gene>
    <name evidence="5" type="primary">ureE</name>
    <name evidence="8" type="ORF">JEQ47_03035</name>
</gene>
<keyword evidence="3 5" id="KW-0533">Nickel</keyword>
<dbReference type="InterPro" id="IPR012406">
    <property type="entry name" value="UreE"/>
</dbReference>
<dbReference type="Pfam" id="PF05194">
    <property type="entry name" value="UreE_C"/>
    <property type="match status" value="1"/>
</dbReference>
<feature type="domain" description="UreE urease accessory N-terminal" evidence="7">
    <location>
        <begin position="3"/>
        <end position="67"/>
    </location>
</feature>
<dbReference type="EMBL" id="JAEKMH010000001">
    <property type="protein sequence ID" value="MBJ3783686.1"/>
    <property type="molecule type" value="Genomic_DNA"/>
</dbReference>
<dbReference type="InterPro" id="IPR004029">
    <property type="entry name" value="UreE_N"/>
</dbReference>
<feature type="region of interest" description="Disordered" evidence="6">
    <location>
        <begin position="141"/>
        <end position="164"/>
    </location>
</feature>
<dbReference type="GO" id="GO:0006457">
    <property type="term" value="P:protein folding"/>
    <property type="evidence" value="ECO:0007669"/>
    <property type="project" value="InterPro"/>
</dbReference>
<dbReference type="GO" id="GO:0016151">
    <property type="term" value="F:nickel cation binding"/>
    <property type="evidence" value="ECO:0007669"/>
    <property type="project" value="UniProtKB-UniRule"/>
</dbReference>
<evidence type="ECO:0000256" key="1">
    <source>
        <dbReference type="ARBA" id="ARBA00004496"/>
    </source>
</evidence>
<name>A0A934IV69_9HYPH</name>
<comment type="caution">
    <text evidence="8">The sequence shown here is derived from an EMBL/GenBank/DDBJ whole genome shotgun (WGS) entry which is preliminary data.</text>
</comment>
<dbReference type="AlphaFoldDB" id="A0A934IV69"/>
<dbReference type="PIRSF" id="PIRSF036402">
    <property type="entry name" value="Ureas_acces_UreE"/>
    <property type="match status" value="1"/>
</dbReference>
<sequence length="164" mass="17863">MRHAKAHLPASHGKGPAIDTITLAHDQRRLRRKLLTGASGTEVMVDFAATTTLDHNGALELDNGELVTILAAEELLYEIRARDAGHLLRLAWHIGNRHTPAQLEPGRILIQRDHVLKTMLEGLGASVINVTEPFFAEHGAYHSHSHGDGGRSHGDGGHALLNRK</sequence>
<evidence type="ECO:0000256" key="4">
    <source>
        <dbReference type="ARBA" id="ARBA00023186"/>
    </source>
</evidence>
<dbReference type="InterPro" id="IPR036118">
    <property type="entry name" value="UreE_N_sf"/>
</dbReference>
<evidence type="ECO:0000259" key="7">
    <source>
        <dbReference type="SMART" id="SM00988"/>
    </source>
</evidence>
<comment type="similarity">
    <text evidence="5">Belongs to the UreE family.</text>
</comment>
<evidence type="ECO:0000256" key="3">
    <source>
        <dbReference type="ARBA" id="ARBA00022596"/>
    </source>
</evidence>
<protein>
    <recommendedName>
        <fullName evidence="5">Urease accessory protein UreE</fullName>
    </recommendedName>
</protein>
<dbReference type="HAMAP" id="MF_00822">
    <property type="entry name" value="UreE"/>
    <property type="match status" value="1"/>
</dbReference>
<keyword evidence="4 5" id="KW-0143">Chaperone</keyword>
<proteinExistence type="inferred from homology"/>
<dbReference type="CDD" id="cd00571">
    <property type="entry name" value="UreE"/>
    <property type="match status" value="1"/>
</dbReference>
<accession>A0A934IV69</accession>
<dbReference type="Gene3D" id="2.60.260.20">
    <property type="entry name" value="Urease metallochaperone UreE, N-terminal domain"/>
    <property type="match status" value="1"/>
</dbReference>
<evidence type="ECO:0000256" key="6">
    <source>
        <dbReference type="SAM" id="MobiDB-lite"/>
    </source>
</evidence>
<comment type="function">
    <text evidence="5">Involved in urease metallocenter assembly. Binds nickel. Probably functions as a nickel donor during metallocenter assembly.</text>
</comment>
<keyword evidence="2 5" id="KW-0963">Cytoplasm</keyword>
<dbReference type="Proteomes" id="UP000602124">
    <property type="component" value="Unassembled WGS sequence"/>
</dbReference>
<feature type="compositionally biased region" description="Basic and acidic residues" evidence="6">
    <location>
        <begin position="145"/>
        <end position="156"/>
    </location>
</feature>
<reference evidence="8" key="1">
    <citation type="submission" date="2020-12" db="EMBL/GenBank/DDBJ databases">
        <title>Devosia sp. MSA67 isolated from Mo River.</title>
        <authorList>
            <person name="Ma F."/>
            <person name="Zi Z."/>
        </authorList>
    </citation>
    <scope>NUCLEOTIDE SEQUENCE</scope>
    <source>
        <strain evidence="8">MSA67</strain>
    </source>
</reference>
<comment type="subcellular location">
    <subcellularLocation>
        <location evidence="1 5">Cytoplasm</location>
    </subcellularLocation>
</comment>
<keyword evidence="9" id="KW-1185">Reference proteome</keyword>